<dbReference type="PANTHER" id="PTHR12981:SF0">
    <property type="entry name" value="ZINC FINGER PROTEIN-LIKE 1"/>
    <property type="match status" value="1"/>
</dbReference>
<evidence type="ECO:0000256" key="9">
    <source>
        <dbReference type="PROSITE-ProRule" id="PRU00175"/>
    </source>
</evidence>
<keyword evidence="8 11" id="KW-0472">Membrane</keyword>
<evidence type="ECO:0000313" key="14">
    <source>
        <dbReference type="Proteomes" id="UP000054558"/>
    </source>
</evidence>
<evidence type="ECO:0000256" key="1">
    <source>
        <dbReference type="ARBA" id="ARBA00004167"/>
    </source>
</evidence>
<name>A0A1Y1IL67_KLENI</name>
<feature type="region of interest" description="Disordered" evidence="10">
    <location>
        <begin position="148"/>
        <end position="235"/>
    </location>
</feature>
<dbReference type="InterPro" id="IPR013083">
    <property type="entry name" value="Znf_RING/FYVE/PHD"/>
</dbReference>
<dbReference type="PROSITE" id="PS50089">
    <property type="entry name" value="ZF_RING_2"/>
    <property type="match status" value="1"/>
</dbReference>
<feature type="compositionally biased region" description="Polar residues" evidence="10">
    <location>
        <begin position="148"/>
        <end position="167"/>
    </location>
</feature>
<feature type="transmembrane region" description="Helical" evidence="11">
    <location>
        <begin position="337"/>
        <end position="356"/>
    </location>
</feature>
<dbReference type="GO" id="GO:0005794">
    <property type="term" value="C:Golgi apparatus"/>
    <property type="evidence" value="ECO:0000318"/>
    <property type="project" value="GO_Central"/>
</dbReference>
<dbReference type="SMART" id="SM00184">
    <property type="entry name" value="RING"/>
    <property type="match status" value="1"/>
</dbReference>
<dbReference type="InterPro" id="IPR058731">
    <property type="entry name" value="Znf-B_box_ZFPL1-like"/>
</dbReference>
<dbReference type="InterPro" id="IPR039043">
    <property type="entry name" value="ZFPL1"/>
</dbReference>
<keyword evidence="3 11" id="KW-0812">Transmembrane</keyword>
<dbReference type="Pfam" id="PF25993">
    <property type="entry name" value="zf-B_box_ZFPL1"/>
    <property type="match status" value="1"/>
</dbReference>
<evidence type="ECO:0000256" key="8">
    <source>
        <dbReference type="ARBA" id="ARBA00023136"/>
    </source>
</evidence>
<evidence type="ECO:0000259" key="12">
    <source>
        <dbReference type="PROSITE" id="PS50089"/>
    </source>
</evidence>
<evidence type="ECO:0000256" key="2">
    <source>
        <dbReference type="ARBA" id="ARBA00005561"/>
    </source>
</evidence>
<reference evidence="13 14" key="1">
    <citation type="journal article" date="2014" name="Nat. Commun.">
        <title>Klebsormidium flaccidum genome reveals primary factors for plant terrestrial adaptation.</title>
        <authorList>
            <person name="Hori K."/>
            <person name="Maruyama F."/>
            <person name="Fujisawa T."/>
            <person name="Togashi T."/>
            <person name="Yamamoto N."/>
            <person name="Seo M."/>
            <person name="Sato S."/>
            <person name="Yamada T."/>
            <person name="Mori H."/>
            <person name="Tajima N."/>
            <person name="Moriyama T."/>
            <person name="Ikeuchi M."/>
            <person name="Watanabe M."/>
            <person name="Wada H."/>
            <person name="Kobayashi K."/>
            <person name="Saito M."/>
            <person name="Masuda T."/>
            <person name="Sasaki-Sekimoto Y."/>
            <person name="Mashiguchi K."/>
            <person name="Awai K."/>
            <person name="Shimojima M."/>
            <person name="Masuda S."/>
            <person name="Iwai M."/>
            <person name="Nobusawa T."/>
            <person name="Narise T."/>
            <person name="Kondo S."/>
            <person name="Saito H."/>
            <person name="Sato R."/>
            <person name="Murakawa M."/>
            <person name="Ihara Y."/>
            <person name="Oshima-Yamada Y."/>
            <person name="Ohtaka K."/>
            <person name="Satoh M."/>
            <person name="Sonobe K."/>
            <person name="Ishii M."/>
            <person name="Ohtani R."/>
            <person name="Kanamori-Sato M."/>
            <person name="Honoki R."/>
            <person name="Miyazaki D."/>
            <person name="Mochizuki H."/>
            <person name="Umetsu J."/>
            <person name="Higashi K."/>
            <person name="Shibata D."/>
            <person name="Kamiya Y."/>
            <person name="Sato N."/>
            <person name="Nakamura Y."/>
            <person name="Tabata S."/>
            <person name="Ida S."/>
            <person name="Kurokawa K."/>
            <person name="Ohta H."/>
        </authorList>
    </citation>
    <scope>NUCLEOTIDE SEQUENCE [LARGE SCALE GENOMIC DNA]</scope>
    <source>
        <strain evidence="13 14">NIES-2285</strain>
    </source>
</reference>
<sequence length="369" mass="40126">MVVCKCRKATKLYCFVHKVPVCGECISAPEHAHCVVRTYSEWVIDGDYDWPPKCPVCQENLEESQKETVRLGCLHVLHVDCLEKHLQSFPPYTAPAGFVCPTCSVPLWPPKSIKDAGTTLFNNLKGALAKSSVANTLLGLDNPIPATSETQSAVPSVSSPLTQASQSNPPPKNAPNGAAHSEIEEQEASSSVVASSRIEAIKEAAAEAEAAAGPPQARTPYLPGGHPQSSPRAHQKIDMLSRERRNSMKVHSSVDVPEDYDEDVERKYARRGPWYLRTLQRVLPSSWTSAQVLPVTMPGKDHPRGDSAAADDLISGQRRRALKKGLKSFKLDMRRGLVTFAVLSSLATLLILYMRLAASIVTEGDTVIG</sequence>
<keyword evidence="6" id="KW-0862">Zinc</keyword>
<evidence type="ECO:0000256" key="4">
    <source>
        <dbReference type="ARBA" id="ARBA00022723"/>
    </source>
</evidence>
<evidence type="ECO:0000256" key="10">
    <source>
        <dbReference type="SAM" id="MobiDB-lite"/>
    </source>
</evidence>
<dbReference type="Proteomes" id="UP000054558">
    <property type="component" value="Unassembled WGS sequence"/>
</dbReference>
<dbReference type="SUPFAM" id="SSF57850">
    <property type="entry name" value="RING/U-box"/>
    <property type="match status" value="1"/>
</dbReference>
<accession>A0A1Y1IL67</accession>
<dbReference type="OrthoDB" id="1916590at2759"/>
<feature type="domain" description="RING-type" evidence="12">
    <location>
        <begin position="54"/>
        <end position="104"/>
    </location>
</feature>
<dbReference type="OMA" id="MHISATG"/>
<feature type="compositionally biased region" description="Low complexity" evidence="10">
    <location>
        <begin position="188"/>
        <end position="198"/>
    </location>
</feature>
<dbReference type="PANTHER" id="PTHR12981">
    <property type="entry name" value="ZINC FINGER PROTEIN-LIKE 1"/>
    <property type="match status" value="1"/>
</dbReference>
<evidence type="ECO:0000256" key="3">
    <source>
        <dbReference type="ARBA" id="ARBA00022692"/>
    </source>
</evidence>
<evidence type="ECO:0000256" key="7">
    <source>
        <dbReference type="ARBA" id="ARBA00022989"/>
    </source>
</evidence>
<protein>
    <submittedName>
        <fullName evidence="13">RING U-box domain-containing protein</fullName>
    </submittedName>
</protein>
<dbReference type="GO" id="GO:0008270">
    <property type="term" value="F:zinc ion binding"/>
    <property type="evidence" value="ECO:0007669"/>
    <property type="project" value="UniProtKB-KW"/>
</dbReference>
<evidence type="ECO:0000313" key="13">
    <source>
        <dbReference type="EMBL" id="GAQ88848.1"/>
    </source>
</evidence>
<proteinExistence type="inferred from homology"/>
<dbReference type="InterPro" id="IPR001841">
    <property type="entry name" value="Znf_RING"/>
</dbReference>
<dbReference type="AlphaFoldDB" id="A0A1Y1IL67"/>
<keyword evidence="7 11" id="KW-1133">Transmembrane helix</keyword>
<comment type="subcellular location">
    <subcellularLocation>
        <location evidence="1">Membrane</location>
        <topology evidence="1">Single-pass membrane protein</topology>
    </subcellularLocation>
</comment>
<evidence type="ECO:0000256" key="6">
    <source>
        <dbReference type="ARBA" id="ARBA00022833"/>
    </source>
</evidence>
<evidence type="ECO:0000256" key="11">
    <source>
        <dbReference type="SAM" id="Phobius"/>
    </source>
</evidence>
<keyword evidence="4" id="KW-0479">Metal-binding</keyword>
<dbReference type="EMBL" id="DF237413">
    <property type="protein sequence ID" value="GAQ88848.1"/>
    <property type="molecule type" value="Genomic_DNA"/>
</dbReference>
<dbReference type="GO" id="GO:0016020">
    <property type="term" value="C:membrane"/>
    <property type="evidence" value="ECO:0007669"/>
    <property type="project" value="UniProtKB-SubCell"/>
</dbReference>
<organism evidence="13 14">
    <name type="scientific">Klebsormidium nitens</name>
    <name type="common">Green alga</name>
    <name type="synonym">Ulothrix nitens</name>
    <dbReference type="NCBI Taxonomy" id="105231"/>
    <lineage>
        <taxon>Eukaryota</taxon>
        <taxon>Viridiplantae</taxon>
        <taxon>Streptophyta</taxon>
        <taxon>Klebsormidiophyceae</taxon>
        <taxon>Klebsormidiales</taxon>
        <taxon>Klebsormidiaceae</taxon>
        <taxon>Klebsormidium</taxon>
    </lineage>
</organism>
<evidence type="ECO:0000256" key="5">
    <source>
        <dbReference type="ARBA" id="ARBA00022771"/>
    </source>
</evidence>
<dbReference type="STRING" id="105231.A0A1Y1IL67"/>
<comment type="similarity">
    <text evidence="2">Belongs to the ZFPL1 family.</text>
</comment>
<gene>
    <name evidence="13" type="ORF">KFL_004640050</name>
</gene>
<dbReference type="Gene3D" id="3.30.40.10">
    <property type="entry name" value="Zinc/RING finger domain, C3HC4 (zinc finger)"/>
    <property type="match status" value="1"/>
</dbReference>
<keyword evidence="14" id="KW-1185">Reference proteome</keyword>
<keyword evidence="5 9" id="KW-0863">Zinc-finger</keyword>
<dbReference type="InterPro" id="IPR058730">
    <property type="entry name" value="U-box_ZFPL1-like"/>
</dbReference>
<dbReference type="Pfam" id="PF25998">
    <property type="entry name" value="U-box_ZFPL1"/>
    <property type="match status" value="1"/>
</dbReference>